<feature type="compositionally biased region" description="Basic and acidic residues" evidence="1">
    <location>
        <begin position="810"/>
        <end position="821"/>
    </location>
</feature>
<feature type="region of interest" description="Disordered" evidence="1">
    <location>
        <begin position="382"/>
        <end position="438"/>
    </location>
</feature>
<reference evidence="2 3" key="1">
    <citation type="submission" date="2017-06" db="EMBL/GenBank/DDBJ databases">
        <title>Ant-infecting Ophiocordyceps genomes reveal a high diversity of potential behavioral manipulation genes and a possible major role for enterotoxins.</title>
        <authorList>
            <person name="De Bekker C."/>
            <person name="Evans H.C."/>
            <person name="Brachmann A."/>
            <person name="Hughes D.P."/>
        </authorList>
    </citation>
    <scope>NUCLEOTIDE SEQUENCE [LARGE SCALE GENOMIC DNA]</scope>
    <source>
        <strain evidence="2 3">1348a</strain>
    </source>
</reference>
<gene>
    <name evidence="2" type="ORF">CDD82_2300</name>
</gene>
<dbReference type="Proteomes" id="UP000224854">
    <property type="component" value="Unassembled WGS sequence"/>
</dbReference>
<feature type="compositionally biased region" description="Basic and acidic residues" evidence="1">
    <location>
        <begin position="877"/>
        <end position="887"/>
    </location>
</feature>
<feature type="compositionally biased region" description="Polar residues" evidence="1">
    <location>
        <begin position="455"/>
        <end position="478"/>
    </location>
</feature>
<dbReference type="OrthoDB" id="4889313at2759"/>
<feature type="region of interest" description="Disordered" evidence="1">
    <location>
        <begin position="796"/>
        <end position="897"/>
    </location>
</feature>
<feature type="compositionally biased region" description="Polar residues" evidence="1">
    <location>
        <begin position="710"/>
        <end position="728"/>
    </location>
</feature>
<feature type="region of interest" description="Disordered" evidence="1">
    <location>
        <begin position="320"/>
        <end position="350"/>
    </location>
</feature>
<feature type="compositionally biased region" description="Acidic residues" evidence="1">
    <location>
        <begin position="863"/>
        <end position="876"/>
    </location>
</feature>
<comment type="caution">
    <text evidence="2">The sequence shown here is derived from an EMBL/GenBank/DDBJ whole genome shotgun (WGS) entry which is preliminary data.</text>
</comment>
<organism evidence="2 3">
    <name type="scientific">Ophiocordyceps australis</name>
    <dbReference type="NCBI Taxonomy" id="1399860"/>
    <lineage>
        <taxon>Eukaryota</taxon>
        <taxon>Fungi</taxon>
        <taxon>Dikarya</taxon>
        <taxon>Ascomycota</taxon>
        <taxon>Pezizomycotina</taxon>
        <taxon>Sordariomycetes</taxon>
        <taxon>Hypocreomycetidae</taxon>
        <taxon>Hypocreales</taxon>
        <taxon>Ophiocordycipitaceae</taxon>
        <taxon>Ophiocordyceps</taxon>
    </lineage>
</organism>
<feature type="region of interest" description="Disordered" evidence="1">
    <location>
        <begin position="1213"/>
        <end position="1342"/>
    </location>
</feature>
<feature type="region of interest" description="Disordered" evidence="1">
    <location>
        <begin position="1027"/>
        <end position="1046"/>
    </location>
</feature>
<keyword evidence="3" id="KW-1185">Reference proteome</keyword>
<feature type="compositionally biased region" description="Low complexity" evidence="1">
    <location>
        <begin position="822"/>
        <end position="841"/>
    </location>
</feature>
<feature type="region of interest" description="Disordered" evidence="1">
    <location>
        <begin position="707"/>
        <end position="738"/>
    </location>
</feature>
<feature type="compositionally biased region" description="Basic and acidic residues" evidence="1">
    <location>
        <begin position="1274"/>
        <end position="1298"/>
    </location>
</feature>
<feature type="compositionally biased region" description="Polar residues" evidence="1">
    <location>
        <begin position="382"/>
        <end position="395"/>
    </location>
</feature>
<name>A0A2C5XV67_9HYPO</name>
<sequence length="1463" mass="160490">MPPAPAILEAWWLDEGYHALCQLVSTASMPCKPYHCDFASAVQRRLRLFDKDQRLADKLRKSMTLAAQLSPFGHGINYCLMLDEATHIFHDRRAGVIHDDQAMLGLALLDKIEMSRQQLVQTTRNVMVWSSSSSGHPLVVETLHREAAQRYAELHIGLRACILAHDLSQPDMVPAQAMARLNAFFPPTAILAGYEDRDLAPYSVALRDTIRFTVYEHIMTGNSASEQQRQAIQMKLFCWCNVPGYAKSIDALATYARNVKELEKLCIEALETVEETSIPPAQPLHGAEPSVRLVLDPNAATSPSPVAGATTAALLTDVRQPEPTAPPVPNPLLRGMPGREYSPAKTDGAAFSGDVDAPSVLTYPNDLSMTEFVQHPLANELSMTDSGSDAENSNAHAKLGAKSPSGLVSRSRRLGKQRSDGHPLPPIPESLKPKSKQKVLAKIYERIKSRTDAVTVSSVPMPQPSATGVEQRNSNVSSILGRGRRRPTLKGQVSSPELRSSARNTWTLPLEPAIDASASFSSGTGPQDCPVEPVFDKQAMFRLALPRLSPMEYTRLYLIEKSRADQCHQPCELPPPDKIWCWTSKWDSFLIIPKLPEVINRNYAPVLAAECPEQEDHGFIQHQGAAATELDYVAKPCPRLSLNLGGMTALFPSVMNLARLDVAAATDAQTPTPIPRNSRQHLRRSQSLAVCKNLALAEIVEETRHGDISIQDSPKSSYPASLSDTHLSSAMERSEQDAERIEGEFHLHDGGARYVDETQQDTPGYVCAESFATMGQQDSSSIYSASSEKTAVHARFHDKEQKGSGFDDSPSFHRRDSRDPSPSRLLWPVEQPSFEFSSSQEGRTESLSPTPNHTALQGRDYYGLEEEEEAEEEGEKEDFGGAERQSHELSPPSFKDGILDDWRPRSSQTMAAELQPAPLKVRKQRAQATSIKNAAECPKVCQGITEEINQKLSEFVSLQAARCESKDVMKAQHVGGVLERRARLRPRTPAGTSKTRWKSVDTQLDLTRIRLSDRNLELRHFSSTIVRPAQSRNSPPNTRQASYTESNDMEAHGFSRFQRQGSDDGSEAIADSPTLPVNMESIFSTATSRDRARPRLGGTRLGIRGESSSSRLETLDSPAGTAIPRPAAEPSSRAGCKDTRWRTVPLGDSSFALDRAGDRDSVTLLPRLRDCSRHQGSDQKTTAGRAQDMLDTWPRDDAEGLGDRARLSTRTPLNFQGLGTRGRLELASGRARTASRGRESLSPTPPTRRIEGSRLTRTPTRAVGNLFRKYSRSQLKDNRGDGKDSRGDGEDKTDDGREAVAAAGRLPGAPLDVGYRIARGREHGSLERDRSKSPKRPRRIYSLSAREVVSQMCVQARLKVAASRSAQEGEGSSPNNSNNNRVEDGRDKSKMRAASIASGRGRHGSLPQGELGLRGSVEAPHATAAPMVPTGLKGGANVGYKAKKPRGLRVVTDMDAKARRVGR</sequence>
<protein>
    <submittedName>
        <fullName evidence="2">Uncharacterized protein</fullName>
    </submittedName>
</protein>
<dbReference type="EMBL" id="NJEU01000181">
    <property type="protein sequence ID" value="PHH79579.1"/>
    <property type="molecule type" value="Genomic_DNA"/>
</dbReference>
<feature type="region of interest" description="Disordered" evidence="1">
    <location>
        <begin position="1087"/>
        <end position="1135"/>
    </location>
</feature>
<accession>A0A2C5XV67</accession>
<feature type="region of interest" description="Disordered" evidence="1">
    <location>
        <begin position="455"/>
        <end position="501"/>
    </location>
</feature>
<evidence type="ECO:0000313" key="2">
    <source>
        <dbReference type="EMBL" id="PHH79579.1"/>
    </source>
</evidence>
<feature type="compositionally biased region" description="Polar residues" evidence="1">
    <location>
        <begin position="845"/>
        <end position="855"/>
    </location>
</feature>
<feature type="compositionally biased region" description="Polar residues" evidence="1">
    <location>
        <begin position="491"/>
        <end position="501"/>
    </location>
</feature>
<proteinExistence type="predicted"/>
<evidence type="ECO:0000313" key="3">
    <source>
        <dbReference type="Proteomes" id="UP000224854"/>
    </source>
</evidence>
<evidence type="ECO:0000256" key="1">
    <source>
        <dbReference type="SAM" id="MobiDB-lite"/>
    </source>
</evidence>
<feature type="compositionally biased region" description="Basic and acidic residues" evidence="1">
    <location>
        <begin position="1319"/>
        <end position="1332"/>
    </location>
</feature>
<feature type="region of interest" description="Disordered" evidence="1">
    <location>
        <begin position="1363"/>
        <end position="1413"/>
    </location>
</feature>
<feature type="compositionally biased region" description="Basic and acidic residues" evidence="1">
    <location>
        <begin position="1381"/>
        <end position="1390"/>
    </location>
</feature>